<dbReference type="AlphaFoldDB" id="A0A1A9Z9S1"/>
<accession>A0A1A9Z9S1</accession>
<name>A0A1A9Z9S1_GLOPL</name>
<proteinExistence type="predicted"/>
<organism evidence="2 3">
    <name type="scientific">Glossina pallidipes</name>
    <name type="common">Tsetse fly</name>
    <dbReference type="NCBI Taxonomy" id="7398"/>
    <lineage>
        <taxon>Eukaryota</taxon>
        <taxon>Metazoa</taxon>
        <taxon>Ecdysozoa</taxon>
        <taxon>Arthropoda</taxon>
        <taxon>Hexapoda</taxon>
        <taxon>Insecta</taxon>
        <taxon>Pterygota</taxon>
        <taxon>Neoptera</taxon>
        <taxon>Endopterygota</taxon>
        <taxon>Diptera</taxon>
        <taxon>Brachycera</taxon>
        <taxon>Muscomorpha</taxon>
        <taxon>Hippoboscoidea</taxon>
        <taxon>Glossinidae</taxon>
        <taxon>Glossina</taxon>
    </lineage>
</organism>
<keyword evidence="3" id="KW-1185">Reference proteome</keyword>
<dbReference type="VEuPathDB" id="VectorBase:GPAI007991"/>
<evidence type="ECO:0000313" key="3">
    <source>
        <dbReference type="Proteomes" id="UP000092445"/>
    </source>
</evidence>
<evidence type="ECO:0000256" key="1">
    <source>
        <dbReference type="SAM" id="Phobius"/>
    </source>
</evidence>
<keyword evidence="1" id="KW-0472">Membrane</keyword>
<keyword evidence="1" id="KW-1133">Transmembrane helix</keyword>
<keyword evidence="1" id="KW-0812">Transmembrane</keyword>
<feature type="transmembrane region" description="Helical" evidence="1">
    <location>
        <begin position="57"/>
        <end position="74"/>
    </location>
</feature>
<dbReference type="EnsemblMetazoa" id="GPAI007991-RA">
    <property type="protein sequence ID" value="GPAI007991-PA"/>
    <property type="gene ID" value="GPAI007991"/>
</dbReference>
<reference evidence="3" key="1">
    <citation type="submission" date="2014-03" db="EMBL/GenBank/DDBJ databases">
        <authorList>
            <person name="Aksoy S."/>
            <person name="Warren W."/>
            <person name="Wilson R.K."/>
        </authorList>
    </citation>
    <scope>NUCLEOTIDE SEQUENCE [LARGE SCALE GENOMIC DNA]</scope>
    <source>
        <strain evidence="3">IAEA</strain>
    </source>
</reference>
<sequence>MSEASFKALEDFISPSAAITLARASLAASASAAIALCKAVGKETSLLRKKRKKVSLMIRYVFQIFFLISFYYISTRSTLTPHGSVASSKDTCIVCEIASRSVNNSERLRVPKTFLNVVAANKRVE</sequence>
<evidence type="ECO:0000313" key="2">
    <source>
        <dbReference type="EnsemblMetazoa" id="GPAI007991-PA"/>
    </source>
</evidence>
<protein>
    <submittedName>
        <fullName evidence="2">Uncharacterized protein</fullName>
    </submittedName>
</protein>
<reference evidence="2" key="2">
    <citation type="submission" date="2020-05" db="UniProtKB">
        <authorList>
            <consortium name="EnsemblMetazoa"/>
        </authorList>
    </citation>
    <scope>IDENTIFICATION</scope>
    <source>
        <strain evidence="2">IAEA</strain>
    </source>
</reference>
<feature type="transmembrane region" description="Helical" evidence="1">
    <location>
        <begin position="12"/>
        <end position="36"/>
    </location>
</feature>
<dbReference type="Proteomes" id="UP000092445">
    <property type="component" value="Unassembled WGS sequence"/>
</dbReference>